<organism evidence="8 9">
    <name type="scientific">Luteibaculum oceani</name>
    <dbReference type="NCBI Taxonomy" id="1294296"/>
    <lineage>
        <taxon>Bacteria</taxon>
        <taxon>Pseudomonadati</taxon>
        <taxon>Bacteroidota</taxon>
        <taxon>Flavobacteriia</taxon>
        <taxon>Flavobacteriales</taxon>
        <taxon>Luteibaculaceae</taxon>
        <taxon>Luteibaculum</taxon>
    </lineage>
</organism>
<dbReference type="InterPro" id="IPR011057">
    <property type="entry name" value="Mss4-like_sf"/>
</dbReference>
<keyword evidence="4 6" id="KW-0560">Oxidoreductase</keyword>
<sequence>MDWNKVLKLAKEGTPPPAKKISKPDEDWRAQLTEEQYRVTRKSGTERPFTGEHCSSYENGDYACVCCKTPLFSSKIKFDSQSGWPSFTQPISDNAIKYHVDYSFGMERVETVCNCCDAHLGHVFPDGPPPTGLRYCINSAALELIKS</sequence>
<evidence type="ECO:0000259" key="7">
    <source>
        <dbReference type="PROSITE" id="PS51790"/>
    </source>
</evidence>
<dbReference type="Proteomes" id="UP000321168">
    <property type="component" value="Unassembled WGS sequence"/>
</dbReference>
<comment type="similarity">
    <text evidence="1 6">Belongs to the MsrB Met sulfoxide reductase family.</text>
</comment>
<comment type="cofactor">
    <cofactor evidence="6">
        <name>Zn(2+)</name>
        <dbReference type="ChEBI" id="CHEBI:29105"/>
    </cofactor>
    <text evidence="6">Binds 1 zinc ion per subunit. The zinc ion is important for the structural integrity of the protein.</text>
</comment>
<evidence type="ECO:0000256" key="3">
    <source>
        <dbReference type="ARBA" id="ARBA00022833"/>
    </source>
</evidence>
<dbReference type="GO" id="GO:0008270">
    <property type="term" value="F:zinc ion binding"/>
    <property type="evidence" value="ECO:0007669"/>
    <property type="project" value="UniProtKB-UniRule"/>
</dbReference>
<dbReference type="OrthoDB" id="4174719at2"/>
<dbReference type="EMBL" id="VORB01000001">
    <property type="protein sequence ID" value="TXC85226.1"/>
    <property type="molecule type" value="Genomic_DNA"/>
</dbReference>
<feature type="binding site" evidence="6">
    <location>
        <position position="67"/>
    </location>
    <ligand>
        <name>Zn(2+)</name>
        <dbReference type="ChEBI" id="CHEBI:29105"/>
    </ligand>
</feature>
<name>A0A5C6VLC8_9FLAO</name>
<dbReference type="Pfam" id="PF01641">
    <property type="entry name" value="SelR"/>
    <property type="match status" value="1"/>
</dbReference>
<dbReference type="GO" id="GO:0005737">
    <property type="term" value="C:cytoplasm"/>
    <property type="evidence" value="ECO:0007669"/>
    <property type="project" value="TreeGrafter"/>
</dbReference>
<keyword evidence="3 6" id="KW-0862">Zinc</keyword>
<feature type="binding site" evidence="6">
    <location>
        <position position="64"/>
    </location>
    <ligand>
        <name>Zn(2+)</name>
        <dbReference type="ChEBI" id="CHEBI:29105"/>
    </ligand>
</feature>
<evidence type="ECO:0000313" key="9">
    <source>
        <dbReference type="Proteomes" id="UP000321168"/>
    </source>
</evidence>
<dbReference type="SUPFAM" id="SSF51316">
    <property type="entry name" value="Mss4-like"/>
    <property type="match status" value="1"/>
</dbReference>
<proteinExistence type="inferred from homology"/>
<dbReference type="NCBIfam" id="TIGR00357">
    <property type="entry name" value="peptide-methionine (R)-S-oxide reductase MsrB"/>
    <property type="match status" value="1"/>
</dbReference>
<evidence type="ECO:0000256" key="1">
    <source>
        <dbReference type="ARBA" id="ARBA00007174"/>
    </source>
</evidence>
<evidence type="ECO:0000313" key="8">
    <source>
        <dbReference type="EMBL" id="TXC85226.1"/>
    </source>
</evidence>
<gene>
    <name evidence="6 8" type="primary">msrB</name>
    <name evidence="8" type="ORF">FRX97_00975</name>
</gene>
<evidence type="ECO:0000256" key="5">
    <source>
        <dbReference type="ARBA" id="ARBA00048488"/>
    </source>
</evidence>
<evidence type="ECO:0000256" key="4">
    <source>
        <dbReference type="ARBA" id="ARBA00023002"/>
    </source>
</evidence>
<dbReference type="PANTHER" id="PTHR10173:SF52">
    <property type="entry name" value="METHIONINE-R-SULFOXIDE REDUCTASE B1"/>
    <property type="match status" value="1"/>
</dbReference>
<dbReference type="AlphaFoldDB" id="A0A5C6VLC8"/>
<feature type="binding site" evidence="6">
    <location>
        <position position="116"/>
    </location>
    <ligand>
        <name>Zn(2+)</name>
        <dbReference type="ChEBI" id="CHEBI:29105"/>
    </ligand>
</feature>
<dbReference type="Gene3D" id="2.170.150.20">
    <property type="entry name" value="Peptide methionine sulfoxide reductase"/>
    <property type="match status" value="1"/>
</dbReference>
<dbReference type="HAMAP" id="MF_01400">
    <property type="entry name" value="MsrB"/>
    <property type="match status" value="1"/>
</dbReference>
<dbReference type="RefSeq" id="WP_147012454.1">
    <property type="nucleotide sequence ID" value="NZ_VORB01000001.1"/>
</dbReference>
<dbReference type="GO" id="GO:0006979">
    <property type="term" value="P:response to oxidative stress"/>
    <property type="evidence" value="ECO:0007669"/>
    <property type="project" value="InterPro"/>
</dbReference>
<keyword evidence="2 6" id="KW-0479">Metal-binding</keyword>
<feature type="binding site" evidence="6">
    <location>
        <position position="113"/>
    </location>
    <ligand>
        <name>Zn(2+)</name>
        <dbReference type="ChEBI" id="CHEBI:29105"/>
    </ligand>
</feature>
<dbReference type="InterPro" id="IPR028427">
    <property type="entry name" value="Met_Sox_Rdtase_MsrB"/>
</dbReference>
<dbReference type="GO" id="GO:0033743">
    <property type="term" value="F:peptide-methionine (R)-S-oxide reductase activity"/>
    <property type="evidence" value="ECO:0007669"/>
    <property type="project" value="UniProtKB-UniRule"/>
</dbReference>
<dbReference type="PROSITE" id="PS51790">
    <property type="entry name" value="MSRB"/>
    <property type="match status" value="1"/>
</dbReference>
<feature type="active site" description="Nucleophile" evidence="6">
    <location>
        <position position="136"/>
    </location>
</feature>
<dbReference type="InterPro" id="IPR002579">
    <property type="entry name" value="Met_Sox_Rdtase_MsrB_dom"/>
</dbReference>
<evidence type="ECO:0000256" key="2">
    <source>
        <dbReference type="ARBA" id="ARBA00022723"/>
    </source>
</evidence>
<dbReference type="FunFam" id="2.170.150.20:FF:000001">
    <property type="entry name" value="Peptide methionine sulfoxide reductase MsrB"/>
    <property type="match status" value="1"/>
</dbReference>
<protein>
    <recommendedName>
        <fullName evidence="6">Peptide methionine sulfoxide reductase MsrB</fullName>
        <ecNumber evidence="6">1.8.4.12</ecNumber>
    </recommendedName>
    <alternativeName>
        <fullName evidence="6">Peptide-methionine (R)-S-oxide reductase</fullName>
    </alternativeName>
</protein>
<evidence type="ECO:0000256" key="6">
    <source>
        <dbReference type="HAMAP-Rule" id="MF_01400"/>
    </source>
</evidence>
<feature type="domain" description="MsrB" evidence="7">
    <location>
        <begin position="25"/>
        <end position="147"/>
    </location>
</feature>
<accession>A0A5C6VLC8</accession>
<dbReference type="EC" id="1.8.4.12" evidence="6"/>
<keyword evidence="9" id="KW-1185">Reference proteome</keyword>
<dbReference type="PANTHER" id="PTHR10173">
    <property type="entry name" value="METHIONINE SULFOXIDE REDUCTASE"/>
    <property type="match status" value="1"/>
</dbReference>
<reference evidence="8 9" key="1">
    <citation type="submission" date="2019-08" db="EMBL/GenBank/DDBJ databases">
        <title>Genome of Luteibaculum oceani JCM 18817.</title>
        <authorList>
            <person name="Bowman J.P."/>
        </authorList>
    </citation>
    <scope>NUCLEOTIDE SEQUENCE [LARGE SCALE GENOMIC DNA]</scope>
    <source>
        <strain evidence="8 9">JCM 18817</strain>
    </source>
</reference>
<comment type="catalytic activity">
    <reaction evidence="5 6">
        <text>L-methionyl-[protein] + [thioredoxin]-disulfide + H2O = L-methionyl-(R)-S-oxide-[protein] + [thioredoxin]-dithiol</text>
        <dbReference type="Rhea" id="RHEA:24164"/>
        <dbReference type="Rhea" id="RHEA-COMP:10698"/>
        <dbReference type="Rhea" id="RHEA-COMP:10700"/>
        <dbReference type="Rhea" id="RHEA-COMP:12313"/>
        <dbReference type="Rhea" id="RHEA-COMP:12314"/>
        <dbReference type="ChEBI" id="CHEBI:15377"/>
        <dbReference type="ChEBI" id="CHEBI:16044"/>
        <dbReference type="ChEBI" id="CHEBI:29950"/>
        <dbReference type="ChEBI" id="CHEBI:45764"/>
        <dbReference type="ChEBI" id="CHEBI:50058"/>
        <dbReference type="EC" id="1.8.4.12"/>
    </reaction>
</comment>
<dbReference type="GO" id="GO:0030091">
    <property type="term" value="P:protein repair"/>
    <property type="evidence" value="ECO:0007669"/>
    <property type="project" value="InterPro"/>
</dbReference>
<comment type="caution">
    <text evidence="8">The sequence shown here is derived from an EMBL/GenBank/DDBJ whole genome shotgun (WGS) entry which is preliminary data.</text>
</comment>